<evidence type="ECO:0000313" key="2">
    <source>
        <dbReference type="Proteomes" id="UP000184096"/>
    </source>
</evidence>
<accession>A0A1M7UM33</accession>
<dbReference type="Proteomes" id="UP000184096">
    <property type="component" value="Chromosome I"/>
</dbReference>
<protein>
    <submittedName>
        <fullName evidence="1">Uncharacterized protein</fullName>
    </submittedName>
</protein>
<sequence length="29" mass="3605">MRLKETNSDWVFGTPRHHTHEHQWVSKIF</sequence>
<dbReference type="AlphaFoldDB" id="A0A1M7UM33"/>
<reference evidence="2" key="1">
    <citation type="submission" date="2016-11" db="EMBL/GenBank/DDBJ databases">
        <authorList>
            <person name="Varghese N."/>
            <person name="Submissions S."/>
        </authorList>
    </citation>
    <scope>NUCLEOTIDE SEQUENCE [LARGE SCALE GENOMIC DNA]</scope>
    <source>
        <strain evidence="2">GAS401</strain>
    </source>
</reference>
<proteinExistence type="predicted"/>
<gene>
    <name evidence="1" type="ORF">SAMN05444170_5757</name>
</gene>
<keyword evidence="2" id="KW-1185">Reference proteome</keyword>
<evidence type="ECO:0000313" key="1">
    <source>
        <dbReference type="EMBL" id="SHN84029.1"/>
    </source>
</evidence>
<organism evidence="1 2">
    <name type="scientific">Bradyrhizobium erythrophlei</name>
    <dbReference type="NCBI Taxonomy" id="1437360"/>
    <lineage>
        <taxon>Bacteria</taxon>
        <taxon>Pseudomonadati</taxon>
        <taxon>Pseudomonadota</taxon>
        <taxon>Alphaproteobacteria</taxon>
        <taxon>Hyphomicrobiales</taxon>
        <taxon>Nitrobacteraceae</taxon>
        <taxon>Bradyrhizobium</taxon>
    </lineage>
</organism>
<dbReference type="EMBL" id="LT670849">
    <property type="protein sequence ID" value="SHN84029.1"/>
    <property type="molecule type" value="Genomic_DNA"/>
</dbReference>
<name>A0A1M7UM33_9BRAD</name>